<protein>
    <recommendedName>
        <fullName evidence="4">DUF3040 domain-containing protein</fullName>
    </recommendedName>
</protein>
<name>A0ABP7V943_9ACTN</name>
<reference evidence="3" key="1">
    <citation type="journal article" date="2019" name="Int. J. Syst. Evol. Microbiol.">
        <title>The Global Catalogue of Microorganisms (GCM) 10K type strain sequencing project: providing services to taxonomists for standard genome sequencing and annotation.</title>
        <authorList>
            <consortium name="The Broad Institute Genomics Platform"/>
            <consortium name="The Broad Institute Genome Sequencing Center for Infectious Disease"/>
            <person name="Wu L."/>
            <person name="Ma J."/>
        </authorList>
    </citation>
    <scope>NUCLEOTIDE SEQUENCE [LARGE SCALE GENOMIC DNA]</scope>
    <source>
        <strain evidence="3">JCM 16702</strain>
    </source>
</reference>
<keyword evidence="1" id="KW-0472">Membrane</keyword>
<dbReference type="EMBL" id="BAAAZG010000002">
    <property type="protein sequence ID" value="GAA4061364.1"/>
    <property type="molecule type" value="Genomic_DNA"/>
</dbReference>
<dbReference type="Proteomes" id="UP001500683">
    <property type="component" value="Unassembled WGS sequence"/>
</dbReference>
<dbReference type="RefSeq" id="WP_344942154.1">
    <property type="nucleotide sequence ID" value="NZ_BAAAZG010000002.1"/>
</dbReference>
<keyword evidence="1" id="KW-1133">Transmembrane helix</keyword>
<keyword evidence="1" id="KW-0812">Transmembrane</keyword>
<keyword evidence="3" id="KW-1185">Reference proteome</keyword>
<organism evidence="2 3">
    <name type="scientific">Actinomadura miaoliensis</name>
    <dbReference type="NCBI Taxonomy" id="430685"/>
    <lineage>
        <taxon>Bacteria</taxon>
        <taxon>Bacillati</taxon>
        <taxon>Actinomycetota</taxon>
        <taxon>Actinomycetes</taxon>
        <taxon>Streptosporangiales</taxon>
        <taxon>Thermomonosporaceae</taxon>
        <taxon>Actinomadura</taxon>
    </lineage>
</organism>
<evidence type="ECO:0000313" key="3">
    <source>
        <dbReference type="Proteomes" id="UP001500683"/>
    </source>
</evidence>
<gene>
    <name evidence="2" type="ORF">GCM10022214_12920</name>
</gene>
<evidence type="ECO:0000256" key="1">
    <source>
        <dbReference type="SAM" id="Phobius"/>
    </source>
</evidence>
<proteinExistence type="predicted"/>
<accession>A0ABP7V943</accession>
<evidence type="ECO:0000313" key="2">
    <source>
        <dbReference type="EMBL" id="GAA4061364.1"/>
    </source>
</evidence>
<feature type="transmembrane region" description="Helical" evidence="1">
    <location>
        <begin position="54"/>
        <end position="71"/>
    </location>
</feature>
<comment type="caution">
    <text evidence="2">The sequence shown here is derived from an EMBL/GenBank/DDBJ whole genome shotgun (WGS) entry which is preliminary data.</text>
</comment>
<evidence type="ECO:0008006" key="4">
    <source>
        <dbReference type="Google" id="ProtNLM"/>
    </source>
</evidence>
<sequence>MRAEDDFGLWEQELRRDRADAAEDRGGQRGMLLVAIMTMLGCTAMIAIGQTPLGAAGLVVSGLILLLWRTGW</sequence>